<proteinExistence type="predicted"/>
<organism evidence="8 9">
    <name type="scientific">Actinocorallia libanotica</name>
    <dbReference type="NCBI Taxonomy" id="46162"/>
    <lineage>
        <taxon>Bacteria</taxon>
        <taxon>Bacillati</taxon>
        <taxon>Actinomycetota</taxon>
        <taxon>Actinomycetes</taxon>
        <taxon>Streptosporangiales</taxon>
        <taxon>Thermomonosporaceae</taxon>
        <taxon>Actinocorallia</taxon>
    </lineage>
</organism>
<evidence type="ECO:0000256" key="2">
    <source>
        <dbReference type="ARBA" id="ARBA00022475"/>
    </source>
</evidence>
<dbReference type="Pfam" id="PF00482">
    <property type="entry name" value="T2SSF"/>
    <property type="match status" value="1"/>
</dbReference>
<keyword evidence="3 6" id="KW-0812">Transmembrane</keyword>
<evidence type="ECO:0000256" key="5">
    <source>
        <dbReference type="ARBA" id="ARBA00023136"/>
    </source>
</evidence>
<dbReference type="RefSeq" id="WP_344243255.1">
    <property type="nucleotide sequence ID" value="NZ_BAAAHH010000022.1"/>
</dbReference>
<protein>
    <submittedName>
        <fullName evidence="8">Type II secretion system F family protein</fullName>
    </submittedName>
</protein>
<dbReference type="Proteomes" id="UP001500665">
    <property type="component" value="Unassembled WGS sequence"/>
</dbReference>
<keyword evidence="9" id="KW-1185">Reference proteome</keyword>
<reference evidence="9" key="1">
    <citation type="journal article" date="2019" name="Int. J. Syst. Evol. Microbiol.">
        <title>The Global Catalogue of Microorganisms (GCM) 10K type strain sequencing project: providing services to taxonomists for standard genome sequencing and annotation.</title>
        <authorList>
            <consortium name="The Broad Institute Genomics Platform"/>
            <consortium name="The Broad Institute Genome Sequencing Center for Infectious Disease"/>
            <person name="Wu L."/>
            <person name="Ma J."/>
        </authorList>
    </citation>
    <scope>NUCLEOTIDE SEQUENCE [LARGE SCALE GENOMIC DNA]</scope>
    <source>
        <strain evidence="9">JCM 10696</strain>
    </source>
</reference>
<feature type="transmembrane region" description="Helical" evidence="6">
    <location>
        <begin position="223"/>
        <end position="243"/>
    </location>
</feature>
<name>A0ABP4C2N3_9ACTN</name>
<keyword evidence="4 6" id="KW-1133">Transmembrane helix</keyword>
<accession>A0ABP4C2N3</accession>
<feature type="transmembrane region" description="Helical" evidence="6">
    <location>
        <begin position="249"/>
        <end position="269"/>
    </location>
</feature>
<gene>
    <name evidence="8" type="ORF">GCM10009550_48760</name>
</gene>
<dbReference type="InterPro" id="IPR018076">
    <property type="entry name" value="T2SS_GspF_dom"/>
</dbReference>
<evidence type="ECO:0000256" key="3">
    <source>
        <dbReference type="ARBA" id="ARBA00022692"/>
    </source>
</evidence>
<dbReference type="PANTHER" id="PTHR35007:SF3">
    <property type="entry name" value="POSSIBLE CONSERVED ALANINE RICH MEMBRANE PROTEIN"/>
    <property type="match status" value="1"/>
</dbReference>
<feature type="transmembrane region" description="Helical" evidence="6">
    <location>
        <begin position="51"/>
        <end position="69"/>
    </location>
</feature>
<feature type="transmembrane region" description="Helical" evidence="6">
    <location>
        <begin position="75"/>
        <end position="94"/>
    </location>
</feature>
<evidence type="ECO:0000256" key="4">
    <source>
        <dbReference type="ARBA" id="ARBA00022989"/>
    </source>
</evidence>
<comment type="caution">
    <text evidence="8">The sequence shown here is derived from an EMBL/GenBank/DDBJ whole genome shotgun (WGS) entry which is preliminary data.</text>
</comment>
<feature type="domain" description="Type II secretion system protein GspF" evidence="7">
    <location>
        <begin position="110"/>
        <end position="235"/>
    </location>
</feature>
<comment type="subcellular location">
    <subcellularLocation>
        <location evidence="1">Cell membrane</location>
        <topology evidence="1">Multi-pass membrane protein</topology>
    </subcellularLocation>
</comment>
<evidence type="ECO:0000313" key="9">
    <source>
        <dbReference type="Proteomes" id="UP001500665"/>
    </source>
</evidence>
<evidence type="ECO:0000313" key="8">
    <source>
        <dbReference type="EMBL" id="GAA0959226.1"/>
    </source>
</evidence>
<evidence type="ECO:0000256" key="6">
    <source>
        <dbReference type="SAM" id="Phobius"/>
    </source>
</evidence>
<keyword evidence="2" id="KW-1003">Cell membrane</keyword>
<dbReference type="EMBL" id="BAAAHH010000022">
    <property type="protein sequence ID" value="GAA0959226.1"/>
    <property type="molecule type" value="Genomic_DNA"/>
</dbReference>
<keyword evidence="5 6" id="KW-0472">Membrane</keyword>
<evidence type="ECO:0000256" key="1">
    <source>
        <dbReference type="ARBA" id="ARBA00004651"/>
    </source>
</evidence>
<evidence type="ECO:0000259" key="7">
    <source>
        <dbReference type="Pfam" id="PF00482"/>
    </source>
</evidence>
<sequence>MVVILDLDVLLALFAGGVAAAGLVLLVMAVRGMPARPGRRTPRSREELIKAVTTRTGIAIIAGLGALVVTRWVVVAAGIALLVLGWESVAGGAAEERRSMARLEGLASWAESLRDTIAGAVGLEQAIPSSVRAAAPALQPPLRALVDRMHTRVPLPEALRRFADDLDDSSADLIVAALILNARLRGPGLREMLGALATSARTELEMRRRVAAYRASTRRSVQIVVIFSVGFALALTVLNPGYVAPYGTFLGQVVLAAVVGLYALGFFWLRRLAKFQLPQRLLGAAEPVAAEAERPLRGRAAMDAGVGR</sequence>
<dbReference type="PANTHER" id="PTHR35007">
    <property type="entry name" value="INTEGRAL MEMBRANE PROTEIN-RELATED"/>
    <property type="match status" value="1"/>
</dbReference>
<feature type="transmembrane region" description="Helical" evidence="6">
    <location>
        <begin position="12"/>
        <end position="30"/>
    </location>
</feature>